<sequence>MAYFSFTKDILAGKPITVYQGPKEMDLARDFTYIDDIVKGCLGSLDTAKKSTGIGGKKKGQAQYRIFNLGNTSPVTVPNLVNILEKLLKVKAKQHIVAMPGNGDVPFTHANITLAHEEFGYRPTTDLSAGLKKFVRWYLSFYGADGVNRS</sequence>
<accession>A0A8T2RXS8</accession>
<organism evidence="4 5">
    <name type="scientific">Ceratopteris richardii</name>
    <name type="common">Triangle waterfern</name>
    <dbReference type="NCBI Taxonomy" id="49495"/>
    <lineage>
        <taxon>Eukaryota</taxon>
        <taxon>Viridiplantae</taxon>
        <taxon>Streptophyta</taxon>
        <taxon>Embryophyta</taxon>
        <taxon>Tracheophyta</taxon>
        <taxon>Polypodiopsida</taxon>
        <taxon>Polypodiidae</taxon>
        <taxon>Polypodiales</taxon>
        <taxon>Pteridineae</taxon>
        <taxon>Pteridaceae</taxon>
        <taxon>Parkerioideae</taxon>
        <taxon>Ceratopteris</taxon>
    </lineage>
</organism>
<reference evidence="4" key="1">
    <citation type="submission" date="2021-08" db="EMBL/GenBank/DDBJ databases">
        <title>WGS assembly of Ceratopteris richardii.</title>
        <authorList>
            <person name="Marchant D.B."/>
            <person name="Chen G."/>
            <person name="Jenkins J."/>
            <person name="Shu S."/>
            <person name="Leebens-Mack J."/>
            <person name="Grimwood J."/>
            <person name="Schmutz J."/>
            <person name="Soltis P."/>
            <person name="Soltis D."/>
            <person name="Chen Z.-H."/>
        </authorList>
    </citation>
    <scope>NUCLEOTIDE SEQUENCE</scope>
    <source>
        <strain evidence="4">Whitten #5841</strain>
        <tissue evidence="4">Leaf</tissue>
    </source>
</reference>
<keyword evidence="2" id="KW-0520">NAD</keyword>
<dbReference type="PRINTS" id="PR01713">
    <property type="entry name" value="NUCEPIMERASE"/>
</dbReference>
<evidence type="ECO:0000256" key="2">
    <source>
        <dbReference type="ARBA" id="ARBA00023027"/>
    </source>
</evidence>
<dbReference type="OrthoDB" id="202470at2759"/>
<gene>
    <name evidence="4" type="ORF">KP509_24G073800</name>
</gene>
<dbReference type="InterPro" id="IPR036291">
    <property type="entry name" value="NAD(P)-bd_dom_sf"/>
</dbReference>
<protein>
    <submittedName>
        <fullName evidence="4">Uncharacterized protein</fullName>
    </submittedName>
</protein>
<evidence type="ECO:0000256" key="1">
    <source>
        <dbReference type="ARBA" id="ARBA00007637"/>
    </source>
</evidence>
<name>A0A8T2RXS8_CERRI</name>
<dbReference type="GO" id="GO:0016853">
    <property type="term" value="F:isomerase activity"/>
    <property type="evidence" value="ECO:0007669"/>
    <property type="project" value="UniProtKB-KW"/>
</dbReference>
<evidence type="ECO:0000313" key="5">
    <source>
        <dbReference type="Proteomes" id="UP000825935"/>
    </source>
</evidence>
<evidence type="ECO:0000256" key="3">
    <source>
        <dbReference type="ARBA" id="ARBA00023235"/>
    </source>
</evidence>
<comment type="caution">
    <text evidence="4">The sequence shown here is derived from an EMBL/GenBank/DDBJ whole genome shotgun (WGS) entry which is preliminary data.</text>
</comment>
<dbReference type="PANTHER" id="PTHR43574">
    <property type="entry name" value="EPIMERASE-RELATED"/>
    <property type="match status" value="1"/>
</dbReference>
<proteinExistence type="inferred from homology"/>
<dbReference type="Gene3D" id="3.40.50.720">
    <property type="entry name" value="NAD(P)-binding Rossmann-like Domain"/>
    <property type="match status" value="1"/>
</dbReference>
<keyword evidence="5" id="KW-1185">Reference proteome</keyword>
<comment type="similarity">
    <text evidence="1">Belongs to the NAD(P)-dependent epimerase/dehydratase family.</text>
</comment>
<dbReference type="AlphaFoldDB" id="A0A8T2RXS8"/>
<evidence type="ECO:0000313" key="4">
    <source>
        <dbReference type="EMBL" id="KAH7300671.1"/>
    </source>
</evidence>
<dbReference type="Proteomes" id="UP000825935">
    <property type="component" value="Chromosome 24"/>
</dbReference>
<dbReference type="SUPFAM" id="SSF51735">
    <property type="entry name" value="NAD(P)-binding Rossmann-fold domains"/>
    <property type="match status" value="1"/>
</dbReference>
<dbReference type="EMBL" id="CM035429">
    <property type="protein sequence ID" value="KAH7300671.1"/>
    <property type="molecule type" value="Genomic_DNA"/>
</dbReference>
<keyword evidence="3" id="KW-0413">Isomerase</keyword>